<dbReference type="OMA" id="DTSIVCH"/>
<dbReference type="CDD" id="cd22931">
    <property type="entry name" value="HFD_TAF6"/>
    <property type="match status" value="1"/>
</dbReference>
<dbReference type="GO" id="GO:0051123">
    <property type="term" value="P:RNA polymerase II preinitiation complex assembly"/>
    <property type="evidence" value="ECO:0007669"/>
    <property type="project" value="TreeGrafter"/>
</dbReference>
<evidence type="ECO:0000313" key="9">
    <source>
        <dbReference type="EMBL" id="ELU38272.1"/>
    </source>
</evidence>
<dbReference type="HOGENOM" id="CLU_021711_3_2_1"/>
<proteinExistence type="inferred from homology"/>
<evidence type="ECO:0000256" key="6">
    <source>
        <dbReference type="SAM" id="MobiDB-lite"/>
    </source>
</evidence>
<dbReference type="InterPro" id="IPR011442">
    <property type="entry name" value="TAF6_C"/>
</dbReference>
<organism evidence="9 10">
    <name type="scientific">Thanatephorus cucumeris (strain AG1-IA)</name>
    <name type="common">Rice sheath blight fungus</name>
    <name type="synonym">Rhizoctonia solani</name>
    <dbReference type="NCBI Taxonomy" id="983506"/>
    <lineage>
        <taxon>Eukaryota</taxon>
        <taxon>Fungi</taxon>
        <taxon>Dikarya</taxon>
        <taxon>Basidiomycota</taxon>
        <taxon>Agaricomycotina</taxon>
        <taxon>Agaricomycetes</taxon>
        <taxon>Cantharellales</taxon>
        <taxon>Ceratobasidiaceae</taxon>
        <taxon>Rhizoctonia</taxon>
        <taxon>Rhizoctonia solani AG-1</taxon>
    </lineage>
</organism>
<evidence type="ECO:0000256" key="5">
    <source>
        <dbReference type="ARBA" id="ARBA00023242"/>
    </source>
</evidence>
<gene>
    <name evidence="9" type="ORF">AG1IA_07698</name>
</gene>
<dbReference type="InterPro" id="IPR046344">
    <property type="entry name" value="TAF6_C_sf"/>
</dbReference>
<dbReference type="Gene3D" id="1.10.20.10">
    <property type="entry name" value="Histone, subunit A"/>
    <property type="match status" value="1"/>
</dbReference>
<comment type="caution">
    <text evidence="9">The sequence shown here is derived from an EMBL/GenBank/DDBJ whole genome shotgun (WGS) entry which is preliminary data.</text>
</comment>
<dbReference type="SMART" id="SM00803">
    <property type="entry name" value="TAF"/>
    <property type="match status" value="1"/>
</dbReference>
<keyword evidence="10" id="KW-1185">Reference proteome</keyword>
<keyword evidence="9" id="KW-0648">Protein biosynthesis</keyword>
<keyword evidence="7" id="KW-0732">Signal</keyword>
<keyword evidence="3" id="KW-0805">Transcription regulation</keyword>
<dbReference type="SUPFAM" id="SSF47113">
    <property type="entry name" value="Histone-fold"/>
    <property type="match status" value="1"/>
</dbReference>
<evidence type="ECO:0000313" key="10">
    <source>
        <dbReference type="Proteomes" id="UP000011668"/>
    </source>
</evidence>
<comment type="similarity">
    <text evidence="2">Belongs to the TAF6 family.</text>
</comment>
<dbReference type="GO" id="GO:0016251">
    <property type="term" value="F:RNA polymerase II general transcription initiation factor activity"/>
    <property type="evidence" value="ECO:0007669"/>
    <property type="project" value="InterPro"/>
</dbReference>
<dbReference type="PANTHER" id="PTHR10221:SF9">
    <property type="entry name" value="TRANSCRIPTION INITIATION FACTOR TFIID SUBUNIT 6"/>
    <property type="match status" value="1"/>
</dbReference>
<feature type="compositionally biased region" description="Low complexity" evidence="6">
    <location>
        <begin position="214"/>
        <end position="225"/>
    </location>
</feature>
<evidence type="ECO:0000256" key="3">
    <source>
        <dbReference type="ARBA" id="ARBA00023015"/>
    </source>
</evidence>
<dbReference type="GO" id="GO:0046695">
    <property type="term" value="C:SLIK (SAGA-like) complex"/>
    <property type="evidence" value="ECO:0007669"/>
    <property type="project" value="InterPro"/>
</dbReference>
<dbReference type="Proteomes" id="UP000011668">
    <property type="component" value="Unassembled WGS sequence"/>
</dbReference>
<dbReference type="GO" id="GO:0005669">
    <property type="term" value="C:transcription factor TFIID complex"/>
    <property type="evidence" value="ECO:0007669"/>
    <property type="project" value="InterPro"/>
</dbReference>
<feature type="compositionally biased region" description="Low complexity" evidence="6">
    <location>
        <begin position="239"/>
        <end position="251"/>
    </location>
</feature>
<keyword evidence="9" id="KW-0396">Initiation factor</keyword>
<dbReference type="Gene3D" id="1.25.40.770">
    <property type="entry name" value="TAF6, C-terminal HEAT repeat domain"/>
    <property type="match status" value="1"/>
</dbReference>
<keyword evidence="4" id="KW-0804">Transcription</keyword>
<reference evidence="9 10" key="1">
    <citation type="journal article" date="2013" name="Nat. Commun.">
        <title>The evolution and pathogenic mechanisms of the rice sheath blight pathogen.</title>
        <authorList>
            <person name="Zheng A."/>
            <person name="Lin R."/>
            <person name="Xu L."/>
            <person name="Qin P."/>
            <person name="Tang C."/>
            <person name="Ai P."/>
            <person name="Zhang D."/>
            <person name="Liu Y."/>
            <person name="Sun Z."/>
            <person name="Feng H."/>
            <person name="Wang Y."/>
            <person name="Chen Y."/>
            <person name="Liang X."/>
            <person name="Fu R."/>
            <person name="Li Q."/>
            <person name="Zhang J."/>
            <person name="Yu X."/>
            <person name="Xie Z."/>
            <person name="Ding L."/>
            <person name="Guan P."/>
            <person name="Tang J."/>
            <person name="Liang Y."/>
            <person name="Wang S."/>
            <person name="Deng Q."/>
            <person name="Li S."/>
            <person name="Zhu J."/>
            <person name="Wang L."/>
            <person name="Liu H."/>
            <person name="Li P."/>
        </authorList>
    </citation>
    <scope>NUCLEOTIDE SEQUENCE [LARGE SCALE GENOMIC DNA]</scope>
    <source>
        <strain evidence="10">AG-1 IA</strain>
    </source>
</reference>
<evidence type="ECO:0000259" key="8">
    <source>
        <dbReference type="SMART" id="SM00803"/>
    </source>
</evidence>
<dbReference type="InterPro" id="IPR037796">
    <property type="entry name" value="TAF6"/>
</dbReference>
<dbReference type="GO" id="GO:0003743">
    <property type="term" value="F:translation initiation factor activity"/>
    <property type="evidence" value="ECO:0007669"/>
    <property type="project" value="UniProtKB-KW"/>
</dbReference>
<dbReference type="EMBL" id="AFRT01002223">
    <property type="protein sequence ID" value="ELU38272.1"/>
    <property type="molecule type" value="Genomic_DNA"/>
</dbReference>
<feature type="chain" id="PRO_5003997404" evidence="7">
    <location>
        <begin position="20"/>
        <end position="610"/>
    </location>
</feature>
<dbReference type="Pfam" id="PF07571">
    <property type="entry name" value="TAF6_C"/>
    <property type="match status" value="2"/>
</dbReference>
<feature type="signal peptide" evidence="7">
    <location>
        <begin position="1"/>
        <end position="19"/>
    </location>
</feature>
<accession>L8WNC0</accession>
<dbReference type="GO" id="GO:0000124">
    <property type="term" value="C:SAGA complex"/>
    <property type="evidence" value="ECO:0007669"/>
    <property type="project" value="InterPro"/>
</dbReference>
<dbReference type="CDD" id="cd08050">
    <property type="entry name" value="TAF6C"/>
    <property type="match status" value="1"/>
</dbReference>
<dbReference type="STRING" id="983506.L8WNC0"/>
<evidence type="ECO:0000256" key="1">
    <source>
        <dbReference type="ARBA" id="ARBA00004123"/>
    </source>
</evidence>
<feature type="domain" description="TATA box binding protein associated factor (TAF) histone-like fold" evidence="8">
    <location>
        <begin position="81"/>
        <end position="145"/>
    </location>
</feature>
<evidence type="ECO:0000256" key="4">
    <source>
        <dbReference type="ARBA" id="ARBA00023163"/>
    </source>
</evidence>
<dbReference type="GO" id="GO:0046982">
    <property type="term" value="F:protein heterodimerization activity"/>
    <property type="evidence" value="ECO:0007669"/>
    <property type="project" value="InterPro"/>
</dbReference>
<comment type="subcellular location">
    <subcellularLocation>
        <location evidence="1">Nucleus</location>
    </subcellularLocation>
</comment>
<dbReference type="GO" id="GO:0003713">
    <property type="term" value="F:transcription coactivator activity"/>
    <property type="evidence" value="ECO:0007669"/>
    <property type="project" value="TreeGrafter"/>
</dbReference>
<dbReference type="Pfam" id="PF02969">
    <property type="entry name" value="TAF"/>
    <property type="match status" value="1"/>
</dbReference>
<protein>
    <submittedName>
        <fullName evidence="9">Transcription initiation factor TFIID complex 60 kDa subunit</fullName>
    </submittedName>
</protein>
<sequence length="610" mass="66069">MGLLVWNCFLALKRNLALGRLRLWLDQRTSHSLQSYTNNHVLGPLFDTGYDQNSLIATRTMAETSTSKGKARPTRAPVVGGLYRADSVKDVADSLGIANLPDSVAAALASDVEYRLHQVVEEAARFTRHARRSTMSPADIDQPLYGHSSAHTPTFRRAVPQHTLSQSVYFLEDEEIDFDKALKEEVITVPPPVRYTAHWLAIEGIQPLVPENPTTSAETKTATTTQGPPSPRARKQGIAAPTTTNSTTAASTSAATLVKHVLPRELQLYHDRLSSALISGNERKRTAALSSLRADAGLQALLPYLIRWIGETVVRVLKGEGATHTGDDGSDDDAMFGSDELDRAKLDIMLDALKALLDNKTLFVEPYVSVGKIASPLSNTFLQLHQIMPPILSILLTASLGSSSSFSSFDSNPPPRHVRMHAASLLSHVLNLHGPTYPSLGARVLKTLIIGATAPGRQRGTREGALRGLAALGRVAAGRALIGAHALKTIEGEIDVGSEVGSESVEDLIQGATVAIHALHPIPTPTPQLWGEPQIRPLEPSSEEDRALLDKLSEYFGQLFTMRVIVEAGNAQWTRGLLEAIESSKTEYLADATQFKPSTICAFNWNKGEI</sequence>
<evidence type="ECO:0000256" key="2">
    <source>
        <dbReference type="ARBA" id="ARBA00007688"/>
    </source>
</evidence>
<dbReference type="InterPro" id="IPR009072">
    <property type="entry name" value="Histone-fold"/>
</dbReference>
<dbReference type="InterPro" id="IPR004823">
    <property type="entry name" value="TAF_TATA-bd_Histone-like_dom"/>
</dbReference>
<feature type="region of interest" description="Disordered" evidence="6">
    <location>
        <begin position="209"/>
        <end position="251"/>
    </location>
</feature>
<name>L8WNC0_THACA</name>
<dbReference type="PANTHER" id="PTHR10221">
    <property type="entry name" value="TRANSCRIPTION INITIATION FACTOR TFIID SUBUNIT 6"/>
    <property type="match status" value="1"/>
</dbReference>
<keyword evidence="5" id="KW-0539">Nucleus</keyword>
<dbReference type="OrthoDB" id="361039at2759"/>
<dbReference type="AlphaFoldDB" id="L8WNC0"/>
<evidence type="ECO:0000256" key="7">
    <source>
        <dbReference type="SAM" id="SignalP"/>
    </source>
</evidence>